<evidence type="ECO:0000256" key="1">
    <source>
        <dbReference type="SAM" id="MobiDB-lite"/>
    </source>
</evidence>
<dbReference type="PANTHER" id="PTHR47672:SF1">
    <property type="entry name" value="E3 UBIQUITIN-PROTEIN LIGASE SNT2"/>
    <property type="match status" value="1"/>
</dbReference>
<feature type="region of interest" description="Disordered" evidence="1">
    <location>
        <begin position="92"/>
        <end position="111"/>
    </location>
</feature>
<proteinExistence type="predicted"/>
<dbReference type="GO" id="GO:0036205">
    <property type="term" value="P:histone catabolic process"/>
    <property type="evidence" value="ECO:0007669"/>
    <property type="project" value="TreeGrafter"/>
</dbReference>
<reference evidence="2 3" key="1">
    <citation type="journal article" date="2010" name="Nature">
        <title>Perigord black truffle genome uncovers evolutionary origins and mechanisms of symbiosis.</title>
        <authorList>
            <person name="Martin F."/>
            <person name="Kohler A."/>
            <person name="Murat C."/>
            <person name="Balestrini R."/>
            <person name="Coutinho P.M."/>
            <person name="Jaillon O."/>
            <person name="Montanini B."/>
            <person name="Morin E."/>
            <person name="Noel B."/>
            <person name="Percudani R."/>
            <person name="Porcel B."/>
            <person name="Rubini A."/>
            <person name="Amicucci A."/>
            <person name="Amselem J."/>
            <person name="Anthouard V."/>
            <person name="Arcioni S."/>
            <person name="Artiguenave F."/>
            <person name="Aury J.M."/>
            <person name="Ballario P."/>
            <person name="Bolchi A."/>
            <person name="Brenna A."/>
            <person name="Brun A."/>
            <person name="Buee M."/>
            <person name="Cantarel B."/>
            <person name="Chevalier G."/>
            <person name="Couloux A."/>
            <person name="Da Silva C."/>
            <person name="Denoeud F."/>
            <person name="Duplessis S."/>
            <person name="Ghignone S."/>
            <person name="Hilselberger B."/>
            <person name="Iotti M."/>
            <person name="Marcais B."/>
            <person name="Mello A."/>
            <person name="Miranda M."/>
            <person name="Pacioni G."/>
            <person name="Quesneville H."/>
            <person name="Riccioni C."/>
            <person name="Ruotolo R."/>
            <person name="Splivallo R."/>
            <person name="Stocchi V."/>
            <person name="Tisserant E."/>
            <person name="Viscomi A.R."/>
            <person name="Zambonelli A."/>
            <person name="Zampieri E."/>
            <person name="Henrissat B."/>
            <person name="Lebrun M.H."/>
            <person name="Paolocci F."/>
            <person name="Bonfante P."/>
            <person name="Ottonello S."/>
            <person name="Wincker P."/>
        </authorList>
    </citation>
    <scope>NUCLEOTIDE SEQUENCE [LARGE SCALE GENOMIC DNA]</scope>
    <source>
        <strain evidence="2 3">Mel28</strain>
    </source>
</reference>
<dbReference type="Proteomes" id="UP000006911">
    <property type="component" value="Unassembled WGS sequence"/>
</dbReference>
<organism evidence="2 3">
    <name type="scientific">Tuber melanosporum (strain Mel28)</name>
    <name type="common">Perigord black truffle</name>
    <dbReference type="NCBI Taxonomy" id="656061"/>
    <lineage>
        <taxon>Eukaryota</taxon>
        <taxon>Fungi</taxon>
        <taxon>Dikarya</taxon>
        <taxon>Ascomycota</taxon>
        <taxon>Pezizomycotina</taxon>
        <taxon>Pezizomycetes</taxon>
        <taxon>Pezizales</taxon>
        <taxon>Tuberaceae</taxon>
        <taxon>Tuber</taxon>
    </lineage>
</organism>
<feature type="compositionally biased region" description="Polar residues" evidence="1">
    <location>
        <begin position="100"/>
        <end position="111"/>
    </location>
</feature>
<dbReference type="STRING" id="656061.D5GM57"/>
<dbReference type="HOGENOM" id="CLU_2160250_0_0_1"/>
<dbReference type="AlphaFoldDB" id="D5GM57"/>
<dbReference type="GO" id="GO:0004842">
    <property type="term" value="F:ubiquitin-protein transferase activity"/>
    <property type="evidence" value="ECO:0007669"/>
    <property type="project" value="TreeGrafter"/>
</dbReference>
<gene>
    <name evidence="2" type="ORF">GSTUM_00010536001</name>
</gene>
<dbReference type="PANTHER" id="PTHR47672">
    <property type="entry name" value="E3 UBIQUITIN-PROTEIN LIGASE SNT2"/>
    <property type="match status" value="1"/>
</dbReference>
<dbReference type="GO" id="GO:0048189">
    <property type="term" value="C:Lid2 complex"/>
    <property type="evidence" value="ECO:0007669"/>
    <property type="project" value="TreeGrafter"/>
</dbReference>
<keyword evidence="3" id="KW-1185">Reference proteome</keyword>
<dbReference type="EMBL" id="FN430352">
    <property type="protein sequence ID" value="CAZ85600.1"/>
    <property type="molecule type" value="Genomic_DNA"/>
</dbReference>
<dbReference type="KEGG" id="tml:GSTUM_00010536001"/>
<dbReference type="InterPro" id="IPR029617">
    <property type="entry name" value="Snt2"/>
</dbReference>
<accession>D5GM57</accession>
<dbReference type="GeneID" id="9187384"/>
<evidence type="ECO:0000313" key="3">
    <source>
        <dbReference type="Proteomes" id="UP000006911"/>
    </source>
</evidence>
<dbReference type="InParanoid" id="D5GM57"/>
<sequence length="111" mass="12596">MAEIVRYYYTWKKTAKGREIWGGSEGRKGKVEVKVRGKEHGTKLVDDVADSDNSPAFDKTKASDSKREFEHKFCNTRESRWWRRGPGVQPGTLILADKGTASSNMQGHYAM</sequence>
<evidence type="ECO:0000313" key="2">
    <source>
        <dbReference type="EMBL" id="CAZ85600.1"/>
    </source>
</evidence>
<dbReference type="RefSeq" id="XP_002841409.1">
    <property type="nucleotide sequence ID" value="XM_002841363.1"/>
</dbReference>
<protein>
    <submittedName>
        <fullName evidence="2">(Perigord truffle) hypothetical protein</fullName>
    </submittedName>
</protein>
<name>D5GM57_TUBMM</name>